<dbReference type="EMBL" id="JAATHJ010000090">
    <property type="protein sequence ID" value="NJP39432.1"/>
    <property type="molecule type" value="Genomic_DNA"/>
</dbReference>
<feature type="coiled-coil region" evidence="1">
    <location>
        <begin position="69"/>
        <end position="96"/>
    </location>
</feature>
<gene>
    <name evidence="2" type="ORF">HCN83_17925</name>
</gene>
<reference evidence="2 3" key="1">
    <citation type="submission" date="2020-03" db="EMBL/GenBank/DDBJ databases">
        <title>Assessment of the enzymatic potential of alkaline-tolerant lipase obtained from Bacillus luteus H11 (technogenic soil) for the bioremediation of saline soils contaminated with petroleum substances.</title>
        <authorList>
            <person name="Kalwasinska A."/>
        </authorList>
    </citation>
    <scope>NUCLEOTIDE SEQUENCE [LARGE SCALE GENOMIC DNA]</scope>
    <source>
        <strain evidence="2 3">H11</strain>
    </source>
</reference>
<evidence type="ECO:0000313" key="2">
    <source>
        <dbReference type="EMBL" id="NJP39432.1"/>
    </source>
</evidence>
<keyword evidence="3" id="KW-1185">Reference proteome</keyword>
<comment type="caution">
    <text evidence="2">The sequence shown here is derived from an EMBL/GenBank/DDBJ whole genome shotgun (WGS) entry which is preliminary data.</text>
</comment>
<dbReference type="Proteomes" id="UP000752012">
    <property type="component" value="Unassembled WGS sequence"/>
</dbReference>
<evidence type="ECO:0000256" key="1">
    <source>
        <dbReference type="SAM" id="Coils"/>
    </source>
</evidence>
<name>A0A969PS67_9BACI</name>
<evidence type="ECO:0000313" key="3">
    <source>
        <dbReference type="Proteomes" id="UP000752012"/>
    </source>
</evidence>
<organism evidence="2 3">
    <name type="scientific">Alkalicoccus luteus</name>
    <dbReference type="NCBI Taxonomy" id="1237094"/>
    <lineage>
        <taxon>Bacteria</taxon>
        <taxon>Bacillati</taxon>
        <taxon>Bacillota</taxon>
        <taxon>Bacilli</taxon>
        <taxon>Bacillales</taxon>
        <taxon>Bacillaceae</taxon>
        <taxon>Alkalicoccus</taxon>
    </lineage>
</organism>
<keyword evidence="1" id="KW-0175">Coiled coil</keyword>
<feature type="non-terminal residue" evidence="2">
    <location>
        <position position="117"/>
    </location>
</feature>
<sequence length="117" mass="13373">RILQQTGGHYIIGERMHAGKKDVEEALSKRGRFQVIRENLHVKEAIVGDGEARKRYVIAYNPDEAARDRMKREQIVASIEAQIDALRQEANEAHHKKACALRAHPTYGKYVRQLKDG</sequence>
<protein>
    <submittedName>
        <fullName evidence="2">Transposase</fullName>
    </submittedName>
</protein>
<feature type="non-terminal residue" evidence="2">
    <location>
        <position position="1"/>
    </location>
</feature>
<dbReference type="AlphaFoldDB" id="A0A969PS67"/>
<proteinExistence type="predicted"/>
<accession>A0A969PS67</accession>